<evidence type="ECO:0000256" key="2">
    <source>
        <dbReference type="ARBA" id="ARBA00011480"/>
    </source>
</evidence>
<keyword evidence="13" id="KW-1185">Reference proteome</keyword>
<evidence type="ECO:0000256" key="7">
    <source>
        <dbReference type="ARBA" id="ARBA00023242"/>
    </source>
</evidence>
<comment type="subunit">
    <text evidence="2">Heterotetramer of subunits RFC2, RFC3, RFC4 and RFC5 that can form a complex with RFC1.</text>
</comment>
<feature type="domain" description="AAA+ ATPase" evidence="11">
    <location>
        <begin position="329"/>
        <end position="477"/>
    </location>
</feature>
<name>A0AA88DV79_FICCA</name>
<feature type="compositionally biased region" description="Basic and acidic residues" evidence="10">
    <location>
        <begin position="60"/>
        <end position="84"/>
    </location>
</feature>
<evidence type="ECO:0000256" key="3">
    <source>
        <dbReference type="ARBA" id="ARBA00022705"/>
    </source>
</evidence>
<feature type="region of interest" description="Disordered" evidence="10">
    <location>
        <begin position="423"/>
        <end position="446"/>
    </location>
</feature>
<comment type="caution">
    <text evidence="12">The sequence shown here is derived from an EMBL/GenBank/DDBJ whole genome shotgun (WGS) entry which is preliminary data.</text>
</comment>
<dbReference type="InterPro" id="IPR003593">
    <property type="entry name" value="AAA+_ATPase"/>
</dbReference>
<comment type="subcellular location">
    <subcellularLocation>
        <location evidence="1">Nucleus</location>
    </subcellularLocation>
</comment>
<feature type="compositionally biased region" description="Acidic residues" evidence="10">
    <location>
        <begin position="1"/>
        <end position="15"/>
    </location>
</feature>
<organism evidence="12 13">
    <name type="scientific">Ficus carica</name>
    <name type="common">Common fig</name>
    <dbReference type="NCBI Taxonomy" id="3494"/>
    <lineage>
        <taxon>Eukaryota</taxon>
        <taxon>Viridiplantae</taxon>
        <taxon>Streptophyta</taxon>
        <taxon>Embryophyta</taxon>
        <taxon>Tracheophyta</taxon>
        <taxon>Spermatophyta</taxon>
        <taxon>Magnoliopsida</taxon>
        <taxon>eudicotyledons</taxon>
        <taxon>Gunneridae</taxon>
        <taxon>Pentapetalae</taxon>
        <taxon>rosids</taxon>
        <taxon>fabids</taxon>
        <taxon>Rosales</taxon>
        <taxon>Moraceae</taxon>
        <taxon>Ficeae</taxon>
        <taxon>Ficus</taxon>
    </lineage>
</organism>
<evidence type="ECO:0000256" key="8">
    <source>
        <dbReference type="ARBA" id="ARBA00023306"/>
    </source>
</evidence>
<dbReference type="SMART" id="SM00382">
    <property type="entry name" value="AAA"/>
    <property type="match status" value="1"/>
</dbReference>
<keyword evidence="5" id="KW-0067">ATP-binding</keyword>
<dbReference type="AlphaFoldDB" id="A0AA88DV79"/>
<accession>A0AA88DV79</accession>
<feature type="compositionally biased region" description="Basic and acidic residues" evidence="10">
    <location>
        <begin position="940"/>
        <end position="949"/>
    </location>
</feature>
<dbReference type="InterPro" id="IPR053016">
    <property type="entry name" value="CTF18-RFC_complex"/>
</dbReference>
<dbReference type="GO" id="GO:0003677">
    <property type="term" value="F:DNA binding"/>
    <property type="evidence" value="ECO:0007669"/>
    <property type="project" value="UniProtKB-KW"/>
</dbReference>
<evidence type="ECO:0000259" key="11">
    <source>
        <dbReference type="SMART" id="SM00382"/>
    </source>
</evidence>
<keyword evidence="6" id="KW-0238">DNA-binding</keyword>
<protein>
    <recommendedName>
        <fullName evidence="11">AAA+ ATPase domain-containing protein</fullName>
    </recommendedName>
</protein>
<keyword evidence="3" id="KW-0235">DNA replication</keyword>
<evidence type="ECO:0000256" key="4">
    <source>
        <dbReference type="ARBA" id="ARBA00022741"/>
    </source>
</evidence>
<feature type="compositionally biased region" description="Basic and acidic residues" evidence="10">
    <location>
        <begin position="423"/>
        <end position="436"/>
    </location>
</feature>
<dbReference type="EMBL" id="BTGU01000130">
    <property type="protein sequence ID" value="GMN62517.1"/>
    <property type="molecule type" value="Genomic_DNA"/>
</dbReference>
<dbReference type="GO" id="GO:0006260">
    <property type="term" value="P:DNA replication"/>
    <property type="evidence" value="ECO:0007669"/>
    <property type="project" value="UniProtKB-KW"/>
</dbReference>
<reference evidence="12" key="1">
    <citation type="submission" date="2023-07" db="EMBL/GenBank/DDBJ databases">
        <title>draft genome sequence of fig (Ficus carica).</title>
        <authorList>
            <person name="Takahashi T."/>
            <person name="Nishimura K."/>
        </authorList>
    </citation>
    <scope>NUCLEOTIDE SEQUENCE</scope>
</reference>
<dbReference type="InterPro" id="IPR003959">
    <property type="entry name" value="ATPase_AAA_core"/>
</dbReference>
<evidence type="ECO:0000256" key="6">
    <source>
        <dbReference type="ARBA" id="ARBA00023125"/>
    </source>
</evidence>
<feature type="compositionally biased region" description="Acidic residues" evidence="10">
    <location>
        <begin position="23"/>
        <end position="38"/>
    </location>
</feature>
<keyword evidence="8" id="KW-0131">Cell cycle</keyword>
<dbReference type="PANTHER" id="PTHR46765:SF1">
    <property type="entry name" value="P-LOOP CONTAINING NUCLEOSIDE TRIPHOSPHATE HYDROLASES SUPERFAMILY PROTEIN"/>
    <property type="match status" value="1"/>
</dbReference>
<evidence type="ECO:0000256" key="5">
    <source>
        <dbReference type="ARBA" id="ARBA00022840"/>
    </source>
</evidence>
<dbReference type="InterPro" id="IPR047854">
    <property type="entry name" value="RFC_lid"/>
</dbReference>
<feature type="compositionally biased region" description="Polar residues" evidence="10">
    <location>
        <begin position="913"/>
        <end position="922"/>
    </location>
</feature>
<evidence type="ECO:0000313" key="13">
    <source>
        <dbReference type="Proteomes" id="UP001187192"/>
    </source>
</evidence>
<dbReference type="InterPro" id="IPR027417">
    <property type="entry name" value="P-loop_NTPase"/>
</dbReference>
<dbReference type="Gene3D" id="3.40.50.300">
    <property type="entry name" value="P-loop containing nucleotide triphosphate hydrolases"/>
    <property type="match status" value="1"/>
</dbReference>
<feature type="region of interest" description="Disordered" evidence="10">
    <location>
        <begin position="856"/>
        <end position="949"/>
    </location>
</feature>
<dbReference type="SUPFAM" id="SSF52540">
    <property type="entry name" value="P-loop containing nucleoside triphosphate hydrolases"/>
    <property type="match status" value="1"/>
</dbReference>
<dbReference type="CDD" id="cd00009">
    <property type="entry name" value="AAA"/>
    <property type="match status" value="1"/>
</dbReference>
<dbReference type="Pfam" id="PF00004">
    <property type="entry name" value="AAA"/>
    <property type="match status" value="1"/>
</dbReference>
<feature type="compositionally biased region" description="Low complexity" evidence="10">
    <location>
        <begin position="895"/>
        <end position="908"/>
    </location>
</feature>
<sequence>MDMDVPLPEELELLEESYRIHDEEEQDYLELYPSDEEGEPAHAKSPPTADSPPSPGPLTDGHKRSRSSDGPHAASDEKRSRIGGDEEDEDWLRYSPPKATDPVVEEPGVVDAAVEEKFVWRFASEIDGDFIPVTAPSGGDRVYAKMSGEERNEGREKLNLRTESGGLIVEPINVLLQKVEQEAFTKALQASSGDQNDVVLTETPVVHEQLWVDKYAPNSFTELLSDEQTNREVLLWLKQWDSGVYGSEVRSTSNEVLSALRRHSSIGQHHKFSNSNFLQKNGGRRWNKENFRHSNDLDNKSTDFDKQTSYTKGIQDLWNKKSRSTGPPEHKILLLCGPPGLGKTTLAHVAARHCGYRVVEINASDDRSSSTIEAKILDVVQMNSVTSDSRPKCLVIDEIDGALGDGKGAVEVILKMVSADRKSDMEKENGAKEDNPQKMSVKKGRKSEPLSRPVICICNDLYAPVLRPLRQGSRVCSTNSESYSEQVTNDYGAVVEFPVYPRLKYICNKEGMKTSSIALTALADYTECDIRSCLNTLQFLHKKKENLNGLEVSSQVIGRKDMSKNVFDVWKEVFQKRKYKGERRSNISSQTTSNEFDSLHSLISGRGNYDLIMDGVHENILQLSYHDPVMQKTVKCLNCLGISDLLHQYTLRTQQMHLLAYQPAMAITVHRVVAQVQKPNIEWPKSYLRYRTMLKEKMDTLRSWYYTIPPDISRHLSIKSFVEESVSSLLHILSPPTLRPVALNLLLENEKNDLDQLVSKMVSYSITYKNVKSNPLSSDQSNEATSYSLGLAFDPPIADFVNFKGYKSGHYVLALAMKQVLVHEVEKQRILQASTVRFGHLTDGCNIENQALLAKETSRPQPEKANHAGPCGKSTEKTMRPSNPSMPATSCKPDSSGSSSTESLKLKSCGGTKRSSTVSSSFFDMFRKHSKDSQNANNAVRKEETSERDLRPLLFKFNEVLL</sequence>
<comment type="similarity">
    <text evidence="9">Belongs to the activator 1 small subunits family. CTF18 subfamily.</text>
</comment>
<evidence type="ECO:0000256" key="10">
    <source>
        <dbReference type="SAM" id="MobiDB-lite"/>
    </source>
</evidence>
<dbReference type="Proteomes" id="UP001187192">
    <property type="component" value="Unassembled WGS sequence"/>
</dbReference>
<dbReference type="CDD" id="cd18140">
    <property type="entry name" value="HLD_clamp_RFC"/>
    <property type="match status" value="1"/>
</dbReference>
<keyword evidence="7" id="KW-0539">Nucleus</keyword>
<keyword evidence="4" id="KW-0547">Nucleotide-binding</keyword>
<dbReference type="PANTHER" id="PTHR46765">
    <property type="entry name" value="P-LOOP CONTAINING NUCLEOSIDE TRIPHOSPHATE HYDROLASES SUPERFAMILY PROTEIN"/>
    <property type="match status" value="1"/>
</dbReference>
<evidence type="ECO:0000313" key="12">
    <source>
        <dbReference type="EMBL" id="GMN62517.1"/>
    </source>
</evidence>
<dbReference type="Gene3D" id="1.10.8.60">
    <property type="match status" value="1"/>
</dbReference>
<evidence type="ECO:0000256" key="1">
    <source>
        <dbReference type="ARBA" id="ARBA00004123"/>
    </source>
</evidence>
<feature type="compositionally biased region" description="Basic and acidic residues" evidence="10">
    <location>
        <begin position="856"/>
        <end position="866"/>
    </location>
</feature>
<feature type="region of interest" description="Disordered" evidence="10">
    <location>
        <begin position="1"/>
        <end position="105"/>
    </location>
</feature>
<dbReference type="GO" id="GO:0005634">
    <property type="term" value="C:nucleus"/>
    <property type="evidence" value="ECO:0007669"/>
    <property type="project" value="UniProtKB-SubCell"/>
</dbReference>
<evidence type="ECO:0000256" key="9">
    <source>
        <dbReference type="ARBA" id="ARBA00043975"/>
    </source>
</evidence>
<proteinExistence type="inferred from homology"/>
<gene>
    <name evidence="12" type="ORF">TIFTF001_031601</name>
</gene>
<dbReference type="GO" id="GO:0005524">
    <property type="term" value="F:ATP binding"/>
    <property type="evidence" value="ECO:0007669"/>
    <property type="project" value="UniProtKB-KW"/>
</dbReference>
<dbReference type="GO" id="GO:0016887">
    <property type="term" value="F:ATP hydrolysis activity"/>
    <property type="evidence" value="ECO:0007669"/>
    <property type="project" value="InterPro"/>
</dbReference>